<sequence>MNAQTTKADGAFLFPEPSASSTGLMLSLAHAFRAVSEWSQRRRMAMELNALTDRELADIGLTRGEIGALIHRR</sequence>
<name>A0A6J4IVA7_9PROT</name>
<feature type="domain" description="YjiS-like" evidence="1">
    <location>
        <begin position="32"/>
        <end position="66"/>
    </location>
</feature>
<proteinExistence type="predicted"/>
<protein>
    <recommendedName>
        <fullName evidence="1">YjiS-like domain-containing protein</fullName>
    </recommendedName>
</protein>
<dbReference type="AlphaFoldDB" id="A0A6J4IVA7"/>
<reference evidence="2" key="1">
    <citation type="submission" date="2020-02" db="EMBL/GenBank/DDBJ databases">
        <authorList>
            <person name="Meier V. D."/>
        </authorList>
    </citation>
    <scope>NUCLEOTIDE SEQUENCE</scope>
    <source>
        <strain evidence="2">AVDCRST_MAG08</strain>
    </source>
</reference>
<organism evidence="2">
    <name type="scientific">uncultured Acetobacteraceae bacterium</name>
    <dbReference type="NCBI Taxonomy" id="169975"/>
    <lineage>
        <taxon>Bacteria</taxon>
        <taxon>Pseudomonadati</taxon>
        <taxon>Pseudomonadota</taxon>
        <taxon>Alphaproteobacteria</taxon>
        <taxon>Acetobacterales</taxon>
        <taxon>Acetobacteraceae</taxon>
        <taxon>environmental samples</taxon>
    </lineage>
</organism>
<evidence type="ECO:0000313" key="2">
    <source>
        <dbReference type="EMBL" id="CAA9260524.1"/>
    </source>
</evidence>
<dbReference type="EMBL" id="CADCTG010000196">
    <property type="protein sequence ID" value="CAA9260524.1"/>
    <property type="molecule type" value="Genomic_DNA"/>
</dbReference>
<dbReference type="Pfam" id="PF06568">
    <property type="entry name" value="YjiS-like"/>
    <property type="match status" value="1"/>
</dbReference>
<evidence type="ECO:0000259" key="1">
    <source>
        <dbReference type="Pfam" id="PF06568"/>
    </source>
</evidence>
<gene>
    <name evidence="2" type="ORF">AVDCRST_MAG08-2655</name>
</gene>
<accession>A0A6J4IVA7</accession>
<dbReference type="InterPro" id="IPR009506">
    <property type="entry name" value="YjiS-like"/>
</dbReference>